<dbReference type="Proteomes" id="UP000761167">
    <property type="component" value="Unassembled WGS sequence"/>
</dbReference>
<gene>
    <name evidence="1" type="ORF">KH363_01065</name>
</gene>
<accession>A0A943XX05</accession>
<evidence type="ECO:0000313" key="2">
    <source>
        <dbReference type="Proteomes" id="UP000761167"/>
    </source>
</evidence>
<sequence>MAKSKEREAQLKKNIENNTALKSKYERVRNSIESHNLHFSNEFIHINAFIEIAKDTLSKIDGNVGYGYLSNFREKLATEIKTLEEYRNHVQQSASSFKRMYETLETYITSLDILITNDKNELKAK</sequence>
<name>A0A943XX05_STRPA</name>
<reference evidence="1" key="1">
    <citation type="submission" date="2021-02" db="EMBL/GenBank/DDBJ databases">
        <title>Infant gut strain persistence is associated with maternal origin, phylogeny, and functional potential including surface adhesion and iron acquisition.</title>
        <authorList>
            <person name="Lou Y.C."/>
        </authorList>
    </citation>
    <scope>NUCLEOTIDE SEQUENCE</scope>
    <source>
        <strain evidence="1">L3_060_000G1_dasL3_060_000G1_metabat.metabat.86_ sub</strain>
    </source>
</reference>
<dbReference type="EMBL" id="JAGZZN010000003">
    <property type="protein sequence ID" value="MBS6536116.1"/>
    <property type="molecule type" value="Genomic_DNA"/>
</dbReference>
<protein>
    <submittedName>
        <fullName evidence="1">Uncharacterized protein</fullName>
    </submittedName>
</protein>
<proteinExistence type="predicted"/>
<dbReference type="AlphaFoldDB" id="A0A943XX05"/>
<evidence type="ECO:0000313" key="1">
    <source>
        <dbReference type="EMBL" id="MBS6536116.1"/>
    </source>
</evidence>
<comment type="caution">
    <text evidence="1">The sequence shown here is derived from an EMBL/GenBank/DDBJ whole genome shotgun (WGS) entry which is preliminary data.</text>
</comment>
<dbReference type="RefSeq" id="WP_201087760.1">
    <property type="nucleotide sequence ID" value="NZ_JACLQP010000007.1"/>
</dbReference>
<organism evidence="1 2">
    <name type="scientific">Streptococcus parasanguinis</name>
    <dbReference type="NCBI Taxonomy" id="1318"/>
    <lineage>
        <taxon>Bacteria</taxon>
        <taxon>Bacillati</taxon>
        <taxon>Bacillota</taxon>
        <taxon>Bacilli</taxon>
        <taxon>Lactobacillales</taxon>
        <taxon>Streptococcaceae</taxon>
        <taxon>Streptococcus</taxon>
    </lineage>
</organism>